<evidence type="ECO:0000256" key="1">
    <source>
        <dbReference type="SAM" id="MobiDB-lite"/>
    </source>
</evidence>
<dbReference type="OrthoDB" id="10064411at2759"/>
<gene>
    <name evidence="3" type="ORF">EW146_g9297</name>
</gene>
<evidence type="ECO:0000313" key="4">
    <source>
        <dbReference type="Proteomes" id="UP000310158"/>
    </source>
</evidence>
<reference evidence="3 4" key="1">
    <citation type="submission" date="2019-02" db="EMBL/GenBank/DDBJ databases">
        <title>Genome sequencing of the rare red list fungi Bondarzewia mesenterica.</title>
        <authorList>
            <person name="Buettner E."/>
            <person name="Kellner H."/>
        </authorList>
    </citation>
    <scope>NUCLEOTIDE SEQUENCE [LARGE SCALE GENOMIC DNA]</scope>
    <source>
        <strain evidence="3 4">DSM 108281</strain>
    </source>
</reference>
<proteinExistence type="predicted"/>
<organism evidence="3 4">
    <name type="scientific">Bondarzewia mesenterica</name>
    <dbReference type="NCBI Taxonomy" id="1095465"/>
    <lineage>
        <taxon>Eukaryota</taxon>
        <taxon>Fungi</taxon>
        <taxon>Dikarya</taxon>
        <taxon>Basidiomycota</taxon>
        <taxon>Agaricomycotina</taxon>
        <taxon>Agaricomycetes</taxon>
        <taxon>Russulales</taxon>
        <taxon>Bondarzewiaceae</taxon>
        <taxon>Bondarzewia</taxon>
    </lineage>
</organism>
<dbReference type="AlphaFoldDB" id="A0A4S4L7G5"/>
<dbReference type="InterPro" id="IPR019180">
    <property type="entry name" value="Oxidoreductase-like_N"/>
</dbReference>
<comment type="caution">
    <text evidence="3">The sequence shown here is derived from an EMBL/GenBank/DDBJ whole genome shotgun (WGS) entry which is preliminary data.</text>
</comment>
<dbReference type="PANTHER" id="PTHR21193">
    <property type="entry name" value="OXIDOREDUCTASE-LIKE DOMAIN-CONTAINING PROTEIN 1"/>
    <property type="match status" value="1"/>
</dbReference>
<feature type="region of interest" description="Disordered" evidence="1">
    <location>
        <begin position="1"/>
        <end position="31"/>
    </location>
</feature>
<keyword evidence="4" id="KW-1185">Reference proteome</keyword>
<evidence type="ECO:0000259" key="2">
    <source>
        <dbReference type="Pfam" id="PF09791"/>
    </source>
</evidence>
<feature type="domain" description="Oxidoreductase-like" evidence="2">
    <location>
        <begin position="86"/>
        <end position="130"/>
    </location>
</feature>
<dbReference type="InterPro" id="IPR039251">
    <property type="entry name" value="OXLD1"/>
</dbReference>
<evidence type="ECO:0000313" key="3">
    <source>
        <dbReference type="EMBL" id="THH07512.1"/>
    </source>
</evidence>
<name>A0A4S4L7G5_9AGAM</name>
<dbReference type="Pfam" id="PF09791">
    <property type="entry name" value="Oxidored-like"/>
    <property type="match status" value="1"/>
</dbReference>
<dbReference type="EMBL" id="SGPL01000771">
    <property type="protein sequence ID" value="THH07512.1"/>
    <property type="molecule type" value="Genomic_DNA"/>
</dbReference>
<accession>A0A4S4L7G5</accession>
<sequence>MHVGTVTLSDNQCASTSSYQSPSPIERLKRPIRGGQNLSERFCRLEKSLREKGALSHALRQSGERTLTPLPVDLLPSPGSPAASETFMGLVIPQEPKPPESDECCMSGCAICVYDLYQESMESYMKSLDKFCASLISMHIPESQWPVHTRKDWTSPAVEPYRSVSLNAFKAMELALEEKRDRVAEVESRS</sequence>
<dbReference type="Proteomes" id="UP000310158">
    <property type="component" value="Unassembled WGS sequence"/>
</dbReference>
<protein>
    <recommendedName>
        <fullName evidence="2">Oxidoreductase-like domain-containing protein</fullName>
    </recommendedName>
</protein>
<dbReference type="GO" id="GO:0005739">
    <property type="term" value="C:mitochondrion"/>
    <property type="evidence" value="ECO:0007669"/>
    <property type="project" value="TreeGrafter"/>
</dbReference>
<dbReference type="PANTHER" id="PTHR21193:SF3">
    <property type="entry name" value="OXIDOREDUCTASE-LIKE DOMAIN-CONTAINING PROTEIN 1"/>
    <property type="match status" value="1"/>
</dbReference>
<feature type="compositionally biased region" description="Polar residues" evidence="1">
    <location>
        <begin position="1"/>
        <end position="23"/>
    </location>
</feature>